<organism evidence="1">
    <name type="scientific">Arion vulgaris</name>
    <dbReference type="NCBI Taxonomy" id="1028688"/>
    <lineage>
        <taxon>Eukaryota</taxon>
        <taxon>Metazoa</taxon>
        <taxon>Spiralia</taxon>
        <taxon>Lophotrochozoa</taxon>
        <taxon>Mollusca</taxon>
        <taxon>Gastropoda</taxon>
        <taxon>Heterobranchia</taxon>
        <taxon>Euthyneura</taxon>
        <taxon>Panpulmonata</taxon>
        <taxon>Eupulmonata</taxon>
        <taxon>Stylommatophora</taxon>
        <taxon>Helicina</taxon>
        <taxon>Arionoidea</taxon>
        <taxon>Arionidae</taxon>
        <taxon>Arion</taxon>
    </lineage>
</organism>
<accession>A0A0B6YMB2</accession>
<name>A0A0B6YMB2_9EUPU</name>
<dbReference type="AlphaFoldDB" id="A0A0B6YMB2"/>
<sequence length="51" mass="5788">MKISLNNMGVEGQEPRYHCIIETEEEVHCLPCKHMQISLHRIGAKDKSPGV</sequence>
<dbReference type="EMBL" id="HACG01010489">
    <property type="protein sequence ID" value="CEK57354.1"/>
    <property type="molecule type" value="Transcribed_RNA"/>
</dbReference>
<feature type="non-terminal residue" evidence="1">
    <location>
        <position position="51"/>
    </location>
</feature>
<gene>
    <name evidence="1" type="primary">ORF29956</name>
</gene>
<protein>
    <submittedName>
        <fullName evidence="1">Uncharacterized protein</fullName>
    </submittedName>
</protein>
<reference evidence="1" key="1">
    <citation type="submission" date="2014-12" db="EMBL/GenBank/DDBJ databases">
        <title>Insight into the proteome of Arion vulgaris.</title>
        <authorList>
            <person name="Aradska J."/>
            <person name="Bulat T."/>
            <person name="Smidak R."/>
            <person name="Sarate P."/>
            <person name="Gangsoo J."/>
            <person name="Sialana F."/>
            <person name="Bilban M."/>
            <person name="Lubec G."/>
        </authorList>
    </citation>
    <scope>NUCLEOTIDE SEQUENCE</scope>
    <source>
        <tissue evidence="1">Skin</tissue>
    </source>
</reference>
<evidence type="ECO:0000313" key="1">
    <source>
        <dbReference type="EMBL" id="CEK57354.1"/>
    </source>
</evidence>
<proteinExistence type="predicted"/>